<dbReference type="InterPro" id="IPR042089">
    <property type="entry name" value="Peptidase_M13_dom_2"/>
</dbReference>
<evidence type="ECO:0000259" key="2">
    <source>
        <dbReference type="Pfam" id="PF05649"/>
    </source>
</evidence>
<name>A0A1I8P2S0_STOCA</name>
<dbReference type="OrthoDB" id="10431315at2759"/>
<feature type="domain" description="Peptidase M13 N-terminal" evidence="2">
    <location>
        <begin position="66"/>
        <end position="340"/>
    </location>
</feature>
<gene>
    <name evidence="3" type="primary">106092586</name>
</gene>
<dbReference type="KEGG" id="scac:106092586"/>
<dbReference type="SUPFAM" id="SSF55486">
    <property type="entry name" value="Metalloproteases ('zincins'), catalytic domain"/>
    <property type="match status" value="1"/>
</dbReference>
<keyword evidence="4" id="KW-1185">Reference proteome</keyword>
<accession>A0A1I8P2S0</accession>
<evidence type="ECO:0000313" key="3">
    <source>
        <dbReference type="EnsemblMetazoa" id="SCAU004296-PA"/>
    </source>
</evidence>
<dbReference type="Proteomes" id="UP000095300">
    <property type="component" value="Unassembled WGS sequence"/>
</dbReference>
<feature type="signal peptide" evidence="1">
    <location>
        <begin position="1"/>
        <end position="19"/>
    </location>
</feature>
<dbReference type="VEuPathDB" id="VectorBase:SCAU004296"/>
<keyword evidence="1" id="KW-0732">Signal</keyword>
<dbReference type="EnsemblMetazoa" id="SCAU004296-RA">
    <property type="protein sequence ID" value="SCAU004296-PA"/>
    <property type="gene ID" value="SCAU004296"/>
</dbReference>
<organism evidence="3 4">
    <name type="scientific">Stomoxys calcitrans</name>
    <name type="common">Stable fly</name>
    <name type="synonym">Conops calcitrans</name>
    <dbReference type="NCBI Taxonomy" id="35570"/>
    <lineage>
        <taxon>Eukaryota</taxon>
        <taxon>Metazoa</taxon>
        <taxon>Ecdysozoa</taxon>
        <taxon>Arthropoda</taxon>
        <taxon>Hexapoda</taxon>
        <taxon>Insecta</taxon>
        <taxon>Pterygota</taxon>
        <taxon>Neoptera</taxon>
        <taxon>Endopterygota</taxon>
        <taxon>Diptera</taxon>
        <taxon>Brachycera</taxon>
        <taxon>Muscomorpha</taxon>
        <taxon>Muscoidea</taxon>
        <taxon>Muscidae</taxon>
        <taxon>Stomoxys</taxon>
    </lineage>
</organism>
<reference evidence="3" key="1">
    <citation type="submission" date="2020-05" db="UniProtKB">
        <authorList>
            <consortium name="EnsemblMetazoa"/>
        </authorList>
    </citation>
    <scope>IDENTIFICATION</scope>
    <source>
        <strain evidence="3">USDA</strain>
    </source>
</reference>
<evidence type="ECO:0000313" key="4">
    <source>
        <dbReference type="Proteomes" id="UP000095300"/>
    </source>
</evidence>
<dbReference type="AlphaFoldDB" id="A0A1I8P2S0"/>
<sequence>MKYFGIFVIILFKILICKSDVYEEAFNGNGDSMQIAIAELFVNPNDNVNMEQIRHIEDALHWKSNPCENFLHFACGNWPYFMETDVLDIRHVVDAKNNMEFAMIFELQNPKFPAINFMGQVRNYYGSCRRVQKRGKALNPLEYLKWLEFNENLIWVAFDNRSDGPKRNNRAFNWVQMLAIFRKYGLNNFIIHEEVVQHPWNNTKTVTALKKPYAESATHFLGSQEDEHRKFTLWNISDSLDHRAFVEFDLKLKKVVDYHSNGTETRPQFITFKQLKDMQLEWLAVYLIIISHPVPVEPQMEIYIEDIGYMKTIKLFLDEVEDTQLLARYLQLNFLSQSINGFHDPGYYDCTPSTRLQFPLAMQWLYKYLHPEISHDFYEIHQLFTNLKRIMRKKLSTFFNGKARDYVVGKIDNIKLKMLNVWQPSLEHFYESLHLDPFDYVGNRLKLKHKYFRSSHSNSAGKVTQGAFEFLNLDSIVLWVTYWPSN</sequence>
<protein>
    <recommendedName>
        <fullName evidence="2">Peptidase M13 N-terminal domain-containing protein</fullName>
    </recommendedName>
</protein>
<evidence type="ECO:0000256" key="1">
    <source>
        <dbReference type="SAM" id="SignalP"/>
    </source>
</evidence>
<dbReference type="Gene3D" id="1.10.1380.10">
    <property type="entry name" value="Neutral endopeptidase , domain2"/>
    <property type="match status" value="1"/>
</dbReference>
<dbReference type="GO" id="GO:0006508">
    <property type="term" value="P:proteolysis"/>
    <property type="evidence" value="ECO:0007669"/>
    <property type="project" value="InterPro"/>
</dbReference>
<dbReference type="Pfam" id="PF05649">
    <property type="entry name" value="Peptidase_M13_N"/>
    <property type="match status" value="1"/>
</dbReference>
<proteinExistence type="predicted"/>
<dbReference type="Gene3D" id="3.40.390.10">
    <property type="entry name" value="Collagenase (Catalytic Domain)"/>
    <property type="match status" value="1"/>
</dbReference>
<dbReference type="GO" id="GO:0008237">
    <property type="term" value="F:metallopeptidase activity"/>
    <property type="evidence" value="ECO:0007669"/>
    <property type="project" value="InterPro"/>
</dbReference>
<dbReference type="InterPro" id="IPR008753">
    <property type="entry name" value="Peptidase_M13_N"/>
</dbReference>
<dbReference type="InterPro" id="IPR024079">
    <property type="entry name" value="MetalloPept_cat_dom_sf"/>
</dbReference>
<feature type="chain" id="PRO_5009325894" description="Peptidase M13 N-terminal domain-containing protein" evidence="1">
    <location>
        <begin position="20"/>
        <end position="486"/>
    </location>
</feature>